<accession>I3EEV6</accession>
<dbReference type="HOGENOM" id="CLU_1678392_0_0_1"/>
<name>I3EEV6_NEMP3</name>
<dbReference type="Pfam" id="PF17021">
    <property type="entry name" value="Mei5_like"/>
    <property type="match status" value="1"/>
</dbReference>
<dbReference type="OrthoDB" id="2187709at2759"/>
<gene>
    <name evidence="1" type="ORF">NEQG_01825</name>
</gene>
<dbReference type="Proteomes" id="UP000002872">
    <property type="component" value="Unassembled WGS sequence"/>
</dbReference>
<evidence type="ECO:0000313" key="2">
    <source>
        <dbReference type="Proteomes" id="UP000002872"/>
    </source>
</evidence>
<dbReference type="VEuPathDB" id="MicrosporidiaDB:NEQG_01825"/>
<sequence length="157" mass="18424">MGTSSRKDAVCARRMSVGSVDSQSQEIANMLAYFTERPALIEEMREGLQNIIEDPTIQKINRRHSDQFRTIETNRLSQEMDKNRKLRLIHKFEKENKNISDVTDQWREVLLTAFEDLAKYTHAPRTDLYKAFHLKAIHVDKEEVGIYSDYESETENE</sequence>
<dbReference type="OMA" id="KYTHAPR"/>
<organism evidence="1 2">
    <name type="scientific">Nematocida parisii (strain ERTm3)</name>
    <name type="common">Nematode killer fungus</name>
    <dbReference type="NCBI Taxonomy" id="935791"/>
    <lineage>
        <taxon>Eukaryota</taxon>
        <taxon>Fungi</taxon>
        <taxon>Fungi incertae sedis</taxon>
        <taxon>Microsporidia</taxon>
        <taxon>Nematocida</taxon>
    </lineage>
</organism>
<evidence type="ECO:0000313" key="1">
    <source>
        <dbReference type="EMBL" id="EIJ87753.1"/>
    </source>
</evidence>
<dbReference type="EMBL" id="GL870880">
    <property type="protein sequence ID" value="EIJ87753.1"/>
    <property type="molecule type" value="Genomic_DNA"/>
</dbReference>
<proteinExistence type="predicted"/>
<reference evidence="1" key="1">
    <citation type="submission" date="2011-01" db="EMBL/GenBank/DDBJ databases">
        <title>The Genome Sequence of Nematocida parisii strain ERTm3.</title>
        <authorList>
            <consortium name="The Broad Institute Genome Sequencing Platform"/>
            <consortium name="The Broad Institute Genome Sequencing Center for Infectious Disease"/>
            <person name="Cuomo C."/>
            <person name="Troemel E."/>
            <person name="Young S.K."/>
            <person name="Zeng Q."/>
            <person name="Gargeya S."/>
            <person name="Fitzgerald M."/>
            <person name="Haas B."/>
            <person name="Abouelleil A."/>
            <person name="Alvarado L."/>
            <person name="Arachchi H.M."/>
            <person name="Berlin A."/>
            <person name="Chapman S.B."/>
            <person name="Gearin G."/>
            <person name="Goldberg J."/>
            <person name="Griggs A."/>
            <person name="Gujja S."/>
            <person name="Hansen M."/>
            <person name="Heiman D."/>
            <person name="Howarth C."/>
            <person name="Larimer J."/>
            <person name="Lui A."/>
            <person name="MacDonald P.J.P."/>
            <person name="McCowen C."/>
            <person name="Montmayeur A."/>
            <person name="Murphy C."/>
            <person name="Neiman D."/>
            <person name="Pearson M."/>
            <person name="Priest M."/>
            <person name="Roberts A."/>
            <person name="Saif S."/>
            <person name="Shea T."/>
            <person name="Sisk P."/>
            <person name="Stolte C."/>
            <person name="Sykes S."/>
            <person name="Wortman J."/>
            <person name="Nusbaum C."/>
            <person name="Birren B."/>
        </authorList>
    </citation>
    <scope>NUCLEOTIDE SEQUENCE</scope>
    <source>
        <strain evidence="1">ERTm3</strain>
    </source>
</reference>
<protein>
    <submittedName>
        <fullName evidence="1">Uncharacterized protein</fullName>
    </submittedName>
</protein>
<dbReference type="AlphaFoldDB" id="I3EEV6"/>
<dbReference type="InParanoid" id="I3EEV6"/>
<keyword evidence="2" id="KW-1185">Reference proteome</keyword>
<dbReference type="InterPro" id="IPR031509">
    <property type="entry name" value="Mei5-like"/>
</dbReference>